<dbReference type="PANTHER" id="PTHR14119:SF17">
    <property type="entry name" value="ISOCHORISMATASE DOMAIN-CONTAINING PROTEIN 1"/>
    <property type="match status" value="1"/>
</dbReference>
<feature type="compositionally biased region" description="Polar residues" evidence="3">
    <location>
        <begin position="169"/>
        <end position="179"/>
    </location>
</feature>
<gene>
    <name evidence="6" type="ORF">Pmani_000511</name>
</gene>
<keyword evidence="7" id="KW-1185">Reference proteome</keyword>
<name>A0AAE1QLX1_9EUCA</name>
<dbReference type="Gene3D" id="3.40.50.850">
    <property type="entry name" value="Isochorismatase-like"/>
    <property type="match status" value="1"/>
</dbReference>
<dbReference type="GO" id="GO:0005634">
    <property type="term" value="C:nucleus"/>
    <property type="evidence" value="ECO:0007669"/>
    <property type="project" value="InterPro"/>
</dbReference>
<feature type="domain" description="Replication factor-A protein 1 N-terminal" evidence="5">
    <location>
        <begin position="4"/>
        <end position="100"/>
    </location>
</feature>
<dbReference type="FunFam" id="2.40.50.140:FF:000117">
    <property type="entry name" value="Replication protein A subunit"/>
    <property type="match status" value="1"/>
</dbReference>
<accession>A0AAE1QLX1</accession>
<dbReference type="InterPro" id="IPR012340">
    <property type="entry name" value="NA-bd_OB-fold"/>
</dbReference>
<proteinExistence type="inferred from homology"/>
<dbReference type="InterPro" id="IPR036380">
    <property type="entry name" value="Isochorismatase-like_sf"/>
</dbReference>
<dbReference type="EMBL" id="JAWZYT010000033">
    <property type="protein sequence ID" value="KAK4329100.1"/>
    <property type="molecule type" value="Genomic_DNA"/>
</dbReference>
<dbReference type="InterPro" id="IPR000868">
    <property type="entry name" value="Isochorismatase-like_dom"/>
</dbReference>
<dbReference type="Pfam" id="PF00857">
    <property type="entry name" value="Isochorismatase"/>
    <property type="match status" value="1"/>
</dbReference>
<dbReference type="Gene3D" id="2.40.50.140">
    <property type="entry name" value="Nucleic acid-binding proteins"/>
    <property type="match status" value="1"/>
</dbReference>
<evidence type="ECO:0000259" key="4">
    <source>
        <dbReference type="Pfam" id="PF00857"/>
    </source>
</evidence>
<sequence>MNQLSSGVIADIIEGGHPDKPLVQILSMKRILIGSQERWRLLVSDSRWSCNFTMLATHLSNKVSSGKITNYCIVRLDRYVCNMIQDNKKVLIILDLTVTKSGEEVGGTIGEPVLYNVNKTCVQQQPVTKPPPPQNQTYANKPINNNNMAGSGWTLHQNGPGQRNLAATGASQAKTTSGGNVHPIASLTPYQNRKGILLSAATTSPPSLRDGEEVSFTVEEGRKGVEATNRIMFLSDKTKFTMCIPPIQEIIKDKEIKAVVLCGIQSHVCVQLTCLDLLESGLFMTLNGGQGFTMFTNDCW</sequence>
<organism evidence="6 7">
    <name type="scientific">Petrolisthes manimaculis</name>
    <dbReference type="NCBI Taxonomy" id="1843537"/>
    <lineage>
        <taxon>Eukaryota</taxon>
        <taxon>Metazoa</taxon>
        <taxon>Ecdysozoa</taxon>
        <taxon>Arthropoda</taxon>
        <taxon>Crustacea</taxon>
        <taxon>Multicrustacea</taxon>
        <taxon>Malacostraca</taxon>
        <taxon>Eumalacostraca</taxon>
        <taxon>Eucarida</taxon>
        <taxon>Decapoda</taxon>
        <taxon>Pleocyemata</taxon>
        <taxon>Anomura</taxon>
        <taxon>Galatheoidea</taxon>
        <taxon>Porcellanidae</taxon>
        <taxon>Petrolisthes</taxon>
    </lineage>
</organism>
<dbReference type="PANTHER" id="PTHR14119">
    <property type="entry name" value="HYDROLASE"/>
    <property type="match status" value="1"/>
</dbReference>
<protein>
    <recommendedName>
        <fullName evidence="2">Isochorismatase domain-containing protein 1</fullName>
    </recommendedName>
</protein>
<dbReference type="GO" id="GO:0006260">
    <property type="term" value="P:DNA replication"/>
    <property type="evidence" value="ECO:0007669"/>
    <property type="project" value="InterPro"/>
</dbReference>
<dbReference type="CDD" id="cd04477">
    <property type="entry name" value="RPA1N"/>
    <property type="match status" value="1"/>
</dbReference>
<feature type="region of interest" description="Disordered" evidence="3">
    <location>
        <begin position="146"/>
        <end position="185"/>
    </location>
</feature>
<evidence type="ECO:0000256" key="2">
    <source>
        <dbReference type="ARBA" id="ARBA00040688"/>
    </source>
</evidence>
<dbReference type="InterPro" id="IPR050993">
    <property type="entry name" value="Isochorismatase_domain"/>
</dbReference>
<evidence type="ECO:0000256" key="1">
    <source>
        <dbReference type="ARBA" id="ARBA00006336"/>
    </source>
</evidence>
<evidence type="ECO:0000256" key="3">
    <source>
        <dbReference type="SAM" id="MobiDB-lite"/>
    </source>
</evidence>
<evidence type="ECO:0000259" key="5">
    <source>
        <dbReference type="Pfam" id="PF04057"/>
    </source>
</evidence>
<evidence type="ECO:0000313" key="6">
    <source>
        <dbReference type="EMBL" id="KAK4329100.1"/>
    </source>
</evidence>
<comment type="similarity">
    <text evidence="1">Belongs to the isochorismatase family.</text>
</comment>
<evidence type="ECO:0000313" key="7">
    <source>
        <dbReference type="Proteomes" id="UP001292094"/>
    </source>
</evidence>
<dbReference type="SUPFAM" id="SSF52499">
    <property type="entry name" value="Isochorismatase-like hydrolases"/>
    <property type="match status" value="1"/>
</dbReference>
<feature type="domain" description="Isochorismatase-like" evidence="4">
    <location>
        <begin position="234"/>
        <end position="285"/>
    </location>
</feature>
<dbReference type="AlphaFoldDB" id="A0AAE1QLX1"/>
<feature type="compositionally biased region" description="Polar residues" evidence="3">
    <location>
        <begin position="146"/>
        <end position="161"/>
    </location>
</feature>
<dbReference type="GO" id="GO:0003677">
    <property type="term" value="F:DNA binding"/>
    <property type="evidence" value="ECO:0007669"/>
    <property type="project" value="InterPro"/>
</dbReference>
<dbReference type="InterPro" id="IPR007199">
    <property type="entry name" value="Rep_factor-A_N"/>
</dbReference>
<comment type="caution">
    <text evidence="6">The sequence shown here is derived from an EMBL/GenBank/DDBJ whole genome shotgun (WGS) entry which is preliminary data.</text>
</comment>
<dbReference type="SUPFAM" id="SSF50249">
    <property type="entry name" value="Nucleic acid-binding proteins"/>
    <property type="match status" value="1"/>
</dbReference>
<dbReference type="Proteomes" id="UP001292094">
    <property type="component" value="Unassembled WGS sequence"/>
</dbReference>
<reference evidence="6" key="1">
    <citation type="submission" date="2023-11" db="EMBL/GenBank/DDBJ databases">
        <title>Genome assemblies of two species of porcelain crab, Petrolisthes cinctipes and Petrolisthes manimaculis (Anomura: Porcellanidae).</title>
        <authorList>
            <person name="Angst P."/>
        </authorList>
    </citation>
    <scope>NUCLEOTIDE SEQUENCE</scope>
    <source>
        <strain evidence="6">PB745_02</strain>
        <tissue evidence="6">Gill</tissue>
    </source>
</reference>
<dbReference type="Pfam" id="PF04057">
    <property type="entry name" value="Rep-A_N"/>
    <property type="match status" value="1"/>
</dbReference>